<evidence type="ECO:0000313" key="2">
    <source>
        <dbReference type="Proteomes" id="UP000675881"/>
    </source>
</evidence>
<gene>
    <name evidence="1" type="ORF">LSAA_4355</name>
</gene>
<dbReference type="OrthoDB" id="8169718at2759"/>
<protein>
    <submittedName>
        <fullName evidence="1">VPS3</fullName>
    </submittedName>
</protein>
<dbReference type="Proteomes" id="UP000675881">
    <property type="component" value="Chromosome 13"/>
</dbReference>
<dbReference type="PANTHER" id="PTHR12894:SF27">
    <property type="entry name" value="TRANSFORMING GROWTH FACTOR-BETA RECEPTOR-ASSOCIATED PROTEIN 1"/>
    <property type="match status" value="1"/>
</dbReference>
<dbReference type="GO" id="GO:0006914">
    <property type="term" value="P:autophagy"/>
    <property type="evidence" value="ECO:0007669"/>
    <property type="project" value="TreeGrafter"/>
</dbReference>
<organism evidence="1 2">
    <name type="scientific">Lepeophtheirus salmonis</name>
    <name type="common">Salmon louse</name>
    <name type="synonym">Caligus salmonis</name>
    <dbReference type="NCBI Taxonomy" id="72036"/>
    <lineage>
        <taxon>Eukaryota</taxon>
        <taxon>Metazoa</taxon>
        <taxon>Ecdysozoa</taxon>
        <taxon>Arthropoda</taxon>
        <taxon>Crustacea</taxon>
        <taxon>Multicrustacea</taxon>
        <taxon>Hexanauplia</taxon>
        <taxon>Copepoda</taxon>
        <taxon>Siphonostomatoida</taxon>
        <taxon>Caligidae</taxon>
        <taxon>Lepeophtheirus</taxon>
    </lineage>
</organism>
<proteinExistence type="predicted"/>
<evidence type="ECO:0000313" key="1">
    <source>
        <dbReference type="EMBL" id="CAF2826558.1"/>
    </source>
</evidence>
<accession>A0A7R8CLW6</accession>
<dbReference type="GO" id="GO:0016020">
    <property type="term" value="C:membrane"/>
    <property type="evidence" value="ECO:0007669"/>
    <property type="project" value="TreeGrafter"/>
</dbReference>
<dbReference type="GO" id="GO:0005737">
    <property type="term" value="C:cytoplasm"/>
    <property type="evidence" value="ECO:0007669"/>
    <property type="project" value="TreeGrafter"/>
</dbReference>
<dbReference type="GO" id="GO:0034058">
    <property type="term" value="P:endosomal vesicle fusion"/>
    <property type="evidence" value="ECO:0007669"/>
    <property type="project" value="TreeGrafter"/>
</dbReference>
<sequence>MSKVFELKPHLDKPFNSSGTKVESLELCGNFLFVGTSDGFLRQYKTENEGDTIILESEVRLSQNSPISYIRAASALDKLLVLCDSVLYDPFAVQICASKKKQLIVCRITEGNMTIEKTKEMPETISIIAMDGVFICTALSNVRPYITRISKEEFLLNAPNGLGMSVTSAGIAQRPPIQWIYPVNKFIHFDPYIITLSPELISVYR</sequence>
<reference evidence="1" key="1">
    <citation type="submission" date="2021-02" db="EMBL/GenBank/DDBJ databases">
        <authorList>
            <person name="Bekaert M."/>
        </authorList>
    </citation>
    <scope>NUCLEOTIDE SEQUENCE</scope>
    <source>
        <strain evidence="1">IoA-00</strain>
    </source>
</reference>
<dbReference type="PANTHER" id="PTHR12894">
    <property type="entry name" value="CNH DOMAIN CONTAINING"/>
    <property type="match status" value="1"/>
</dbReference>
<dbReference type="InterPro" id="IPR032914">
    <property type="entry name" value="Vam6/VPS39/TRAP1"/>
</dbReference>
<dbReference type="AlphaFoldDB" id="A0A7R8CLW6"/>
<name>A0A7R8CLW6_LEPSM</name>
<dbReference type="EMBL" id="HG994592">
    <property type="protein sequence ID" value="CAF2826558.1"/>
    <property type="molecule type" value="Genomic_DNA"/>
</dbReference>
<keyword evidence="2" id="KW-1185">Reference proteome</keyword>